<gene>
    <name evidence="1" type="ORF">DET57_10437</name>
</gene>
<dbReference type="AlphaFoldDB" id="A0A318G1K7"/>
<evidence type="ECO:0000313" key="1">
    <source>
        <dbReference type="EMBL" id="PXW46979.1"/>
    </source>
</evidence>
<evidence type="ECO:0000313" key="2">
    <source>
        <dbReference type="Proteomes" id="UP000247485"/>
    </source>
</evidence>
<organism evidence="1 2">
    <name type="scientific">Klebsiella oxytoca</name>
    <dbReference type="NCBI Taxonomy" id="571"/>
    <lineage>
        <taxon>Bacteria</taxon>
        <taxon>Pseudomonadati</taxon>
        <taxon>Pseudomonadota</taxon>
        <taxon>Gammaproteobacteria</taxon>
        <taxon>Enterobacterales</taxon>
        <taxon>Enterobacteriaceae</taxon>
        <taxon>Klebsiella/Raoultella group</taxon>
        <taxon>Klebsiella</taxon>
    </lineage>
</organism>
<dbReference type="Proteomes" id="UP000247485">
    <property type="component" value="Unassembled WGS sequence"/>
</dbReference>
<dbReference type="RefSeq" id="WP_110273144.1">
    <property type="nucleotide sequence ID" value="NZ_QJJG01000004.1"/>
</dbReference>
<accession>A0A318G1K7</accession>
<sequence length="183" mass="21045">MNYHFISDDRMFLSGIKIVTQELAGTSLFLNPTEGIRYFSPKSGDLVVLAVNNSHLRSILMKIAYKKSCRLLILLDMPVITTTQTYFPWLAPKRMGSDDFLLLIQKASKSPYYLGRKKYPQKIIDLFICLGNGHPIETVVEHHNLSAKYIYQAKRNVLYKYGFMSCNALAVLFCRDILEAYNF</sequence>
<evidence type="ECO:0008006" key="3">
    <source>
        <dbReference type="Google" id="ProtNLM"/>
    </source>
</evidence>
<dbReference type="EMBL" id="QJJG01000004">
    <property type="protein sequence ID" value="PXW46979.1"/>
    <property type="molecule type" value="Genomic_DNA"/>
</dbReference>
<comment type="caution">
    <text evidence="1">The sequence shown here is derived from an EMBL/GenBank/DDBJ whole genome shotgun (WGS) entry which is preliminary data.</text>
</comment>
<reference evidence="1 2" key="1">
    <citation type="submission" date="2018-05" db="EMBL/GenBank/DDBJ databases">
        <title>Freshwater and sediment microbial communities from various areas in North America, analyzing microbe dynamics in response to fracking.</title>
        <authorList>
            <person name="Lamendella R."/>
        </authorList>
    </citation>
    <scope>NUCLEOTIDE SEQUENCE [LARGE SCALE GENOMIC DNA]</scope>
    <source>
        <strain evidence="1 2">67</strain>
    </source>
</reference>
<proteinExistence type="predicted"/>
<protein>
    <recommendedName>
        <fullName evidence="3">LuxR family transcriptional regulator</fullName>
    </recommendedName>
</protein>
<name>A0A318G1K7_KLEOX</name>